<proteinExistence type="predicted"/>
<keyword evidence="3" id="KW-1185">Reference proteome</keyword>
<dbReference type="Proteomes" id="UP001152622">
    <property type="component" value="Chromosome 5"/>
</dbReference>
<dbReference type="EMBL" id="JAINUF010000005">
    <property type="protein sequence ID" value="KAJ8360044.1"/>
    <property type="molecule type" value="Genomic_DNA"/>
</dbReference>
<feature type="region of interest" description="Disordered" evidence="1">
    <location>
        <begin position="89"/>
        <end position="112"/>
    </location>
</feature>
<accession>A0A9Q1IY34</accession>
<organism evidence="2 3">
    <name type="scientific">Synaphobranchus kaupii</name>
    <name type="common">Kaup's arrowtooth eel</name>
    <dbReference type="NCBI Taxonomy" id="118154"/>
    <lineage>
        <taxon>Eukaryota</taxon>
        <taxon>Metazoa</taxon>
        <taxon>Chordata</taxon>
        <taxon>Craniata</taxon>
        <taxon>Vertebrata</taxon>
        <taxon>Euteleostomi</taxon>
        <taxon>Actinopterygii</taxon>
        <taxon>Neopterygii</taxon>
        <taxon>Teleostei</taxon>
        <taxon>Anguilliformes</taxon>
        <taxon>Synaphobranchidae</taxon>
        <taxon>Synaphobranchus</taxon>
    </lineage>
</organism>
<evidence type="ECO:0000313" key="3">
    <source>
        <dbReference type="Proteomes" id="UP001152622"/>
    </source>
</evidence>
<comment type="caution">
    <text evidence="2">The sequence shown here is derived from an EMBL/GenBank/DDBJ whole genome shotgun (WGS) entry which is preliminary data.</text>
</comment>
<reference evidence="2" key="1">
    <citation type="journal article" date="2023" name="Science">
        <title>Genome structures resolve the early diversification of teleost fishes.</title>
        <authorList>
            <person name="Parey E."/>
            <person name="Louis A."/>
            <person name="Montfort J."/>
            <person name="Bouchez O."/>
            <person name="Roques C."/>
            <person name="Iampietro C."/>
            <person name="Lluch J."/>
            <person name="Castinel A."/>
            <person name="Donnadieu C."/>
            <person name="Desvignes T."/>
            <person name="Floi Bucao C."/>
            <person name="Jouanno E."/>
            <person name="Wen M."/>
            <person name="Mejri S."/>
            <person name="Dirks R."/>
            <person name="Jansen H."/>
            <person name="Henkel C."/>
            <person name="Chen W.J."/>
            <person name="Zahm M."/>
            <person name="Cabau C."/>
            <person name="Klopp C."/>
            <person name="Thompson A.W."/>
            <person name="Robinson-Rechavi M."/>
            <person name="Braasch I."/>
            <person name="Lecointre G."/>
            <person name="Bobe J."/>
            <person name="Postlethwait J.H."/>
            <person name="Berthelot C."/>
            <person name="Roest Crollius H."/>
            <person name="Guiguen Y."/>
        </authorList>
    </citation>
    <scope>NUCLEOTIDE SEQUENCE</scope>
    <source>
        <strain evidence="2">WJC10195</strain>
    </source>
</reference>
<evidence type="ECO:0000256" key="1">
    <source>
        <dbReference type="SAM" id="MobiDB-lite"/>
    </source>
</evidence>
<sequence length="122" mass="13497">MFILKAVRRDADEGQCKQRNQAEPGSARACYSACPLFLVPAISTADLSCRFSAVRTKLCQQERATRRRLSAVIDGDICVPWPQLHARLKTQPPGCTQGSTVRDKEGKLERPSPWNGTAEILV</sequence>
<evidence type="ECO:0000313" key="2">
    <source>
        <dbReference type="EMBL" id="KAJ8360044.1"/>
    </source>
</evidence>
<protein>
    <submittedName>
        <fullName evidence="2">Uncharacterized protein</fullName>
    </submittedName>
</protein>
<gene>
    <name evidence="2" type="ORF">SKAU_G00165690</name>
</gene>
<feature type="compositionally biased region" description="Basic and acidic residues" evidence="1">
    <location>
        <begin position="101"/>
        <end position="110"/>
    </location>
</feature>
<name>A0A9Q1IY34_SYNKA</name>
<dbReference type="AlphaFoldDB" id="A0A9Q1IY34"/>